<feature type="coiled-coil region" evidence="1">
    <location>
        <begin position="841"/>
        <end position="910"/>
    </location>
</feature>
<dbReference type="InterPro" id="IPR037386">
    <property type="entry name" value="CCDC40"/>
</dbReference>
<dbReference type="GO" id="GO:0001947">
    <property type="term" value="P:heart looping"/>
    <property type="evidence" value="ECO:0007669"/>
    <property type="project" value="TreeGrafter"/>
</dbReference>
<dbReference type="GO" id="GO:0005576">
    <property type="term" value="C:extracellular region"/>
    <property type="evidence" value="ECO:0007669"/>
    <property type="project" value="GOC"/>
</dbReference>
<name>A0A8X7XHW6_POLSE</name>
<feature type="compositionally biased region" description="Basic and acidic residues" evidence="2">
    <location>
        <begin position="107"/>
        <end position="116"/>
    </location>
</feature>
<dbReference type="OrthoDB" id="188741at2759"/>
<feature type="coiled-coil region" evidence="1">
    <location>
        <begin position="375"/>
        <end position="402"/>
    </location>
</feature>
<dbReference type="GO" id="GO:0005929">
    <property type="term" value="C:cilium"/>
    <property type="evidence" value="ECO:0007669"/>
    <property type="project" value="TreeGrafter"/>
</dbReference>
<dbReference type="PANTHER" id="PTHR16275">
    <property type="entry name" value="COILED-COIL DOMAIN-CONTAINING PROTEIN 40"/>
    <property type="match status" value="1"/>
</dbReference>
<feature type="coiled-coil region" evidence="1">
    <location>
        <begin position="298"/>
        <end position="325"/>
    </location>
</feature>
<evidence type="ECO:0000313" key="3">
    <source>
        <dbReference type="EMBL" id="KAG2466427.1"/>
    </source>
</evidence>
<proteinExistence type="predicted"/>
<feature type="compositionally biased region" description="Polar residues" evidence="2">
    <location>
        <begin position="34"/>
        <end position="56"/>
    </location>
</feature>
<feature type="coiled-coil region" evidence="1">
    <location>
        <begin position="508"/>
        <end position="608"/>
    </location>
</feature>
<dbReference type="EMBL" id="JAATIS010001241">
    <property type="protein sequence ID" value="KAG2466427.1"/>
    <property type="molecule type" value="Genomic_DNA"/>
</dbReference>
<sequence>MQKINFEGTSESENQIAGEDEAQTHLITDENVANPLQLTGTNEAQLENEPTTSSPQELVPNLQPRVTDTAPSLVQDTSTMKPLGHDCEVAEKIVEEEEEKKEEEEEKQMGQEREETFISQSDEPEGEDLEMDLVVLDPNHPLMKRFQSSLKKHLSKQLDKLSLEHTEKVSKMKTSQRELEELGVILYTVQKDLVNTQTGLEKLHNEKADITITRKKVEDELDKVKILHRKLQLISNEEHHNVLQLQAEIDNLSQHLLYMEGMTKDVNSEIKTMKYVTQKSETSKAEVAQQKHKQDLLVNKLTKHMDSLRQQIAMYKAQATAQSEEKAAAKAAVSEASLEMETICIEKKQIINQWNSCLLGMKHRDEAYTAVHEALRQSKEQVQSLNTEAECFKKSIIKEEEESELMTIVLKRVEFKSNITKKKISLCLANQEALNTEYNDYTFSLHEKEQELCMVMAHHVVKRSELEDLRRITDKEIIIKVKLEDQIMEKIQEQIALDQASKISSQVIEKLVFQKRQLEIDITKVENEVAQITLDCNSLKLKLNSLEKILDQLDQDILTKDEIISQSEAEIATHITLIDRKEKTISAYNQKVDQIAAKQQELRSLKMKHITLTKFIELHKAEIETMQQAWLQHQYKLVKITKEREELTASVEEKRKKLLVLEQKKIRLESEIHQELNEQKDIERYIKNLSNDMEKLNTLLFKNGTIKESLKESNRLMEDEFVQRLREAERESINMKFKLEWLQEEKNRLLNNLVEAEKQIMLWEKKTYLAKETRNAVDSTVGQGEVHSMKCEIHRMKVLFGQLMRQQEKLTKDMEAVVARRETVVVREEAQAKMDKKIMNRSSIQNKMHILKKRMQDIQKQIAECDSAIQELLEAHQSLSEILNEKKIHISQLQDTYEIQMQNANRLQEIKEKNFCQTLTYQTRQKHLQAVKDGKYVPLVKTKQSLDLEIKKQEDYINSVCSIISRICQEYPEYHGALRKVTLVLAARQQTVKQSA</sequence>
<keyword evidence="1" id="KW-0175">Coiled coil</keyword>
<feature type="non-terminal residue" evidence="3">
    <location>
        <position position="996"/>
    </location>
</feature>
<feature type="non-terminal residue" evidence="3">
    <location>
        <position position="1"/>
    </location>
</feature>
<evidence type="ECO:0000313" key="4">
    <source>
        <dbReference type="Proteomes" id="UP000886611"/>
    </source>
</evidence>
<evidence type="ECO:0000256" key="2">
    <source>
        <dbReference type="SAM" id="MobiDB-lite"/>
    </source>
</evidence>
<accession>A0A8X7XHW6</accession>
<dbReference type="Proteomes" id="UP000886611">
    <property type="component" value="Unassembled WGS sequence"/>
</dbReference>
<gene>
    <name evidence="3" type="primary">Ccdc40_0</name>
    <name evidence="3" type="ORF">GTO96_0020683</name>
</gene>
<dbReference type="GO" id="GO:0035082">
    <property type="term" value="P:axoneme assembly"/>
    <property type="evidence" value="ECO:0007669"/>
    <property type="project" value="InterPro"/>
</dbReference>
<protein>
    <submittedName>
        <fullName evidence="3">CCD40 protein</fullName>
    </submittedName>
</protein>
<evidence type="ECO:0000256" key="1">
    <source>
        <dbReference type="SAM" id="Coils"/>
    </source>
</evidence>
<comment type="caution">
    <text evidence="3">The sequence shown here is derived from an EMBL/GenBank/DDBJ whole genome shotgun (WGS) entry which is preliminary data.</text>
</comment>
<dbReference type="PANTHER" id="PTHR16275:SF8">
    <property type="entry name" value="COILED-COIL DOMAIN-CONTAINING PROTEIN 40"/>
    <property type="match status" value="1"/>
</dbReference>
<dbReference type="GO" id="GO:0060287">
    <property type="term" value="P:epithelial cilium movement involved in determination of left/right asymmetry"/>
    <property type="evidence" value="ECO:0007669"/>
    <property type="project" value="TreeGrafter"/>
</dbReference>
<feature type="compositionally biased region" description="Acidic residues" evidence="2">
    <location>
        <begin position="95"/>
        <end position="106"/>
    </location>
</feature>
<dbReference type="Pfam" id="PF08647">
    <property type="entry name" value="BRE1"/>
    <property type="match status" value="1"/>
</dbReference>
<reference evidence="3 4" key="1">
    <citation type="journal article" date="2021" name="Cell">
        <title>Tracing the genetic footprints of vertebrate landing in non-teleost ray-finned fishes.</title>
        <authorList>
            <person name="Bi X."/>
            <person name="Wang K."/>
            <person name="Yang L."/>
            <person name="Pan H."/>
            <person name="Jiang H."/>
            <person name="Wei Q."/>
            <person name="Fang M."/>
            <person name="Yu H."/>
            <person name="Zhu C."/>
            <person name="Cai Y."/>
            <person name="He Y."/>
            <person name="Gan X."/>
            <person name="Zeng H."/>
            <person name="Yu D."/>
            <person name="Zhu Y."/>
            <person name="Jiang H."/>
            <person name="Qiu Q."/>
            <person name="Yang H."/>
            <person name="Zhang Y.E."/>
            <person name="Wang W."/>
            <person name="Zhu M."/>
            <person name="He S."/>
            <person name="Zhang G."/>
        </authorList>
    </citation>
    <scope>NUCLEOTIDE SEQUENCE [LARGE SCALE GENOMIC DNA]</scope>
    <source>
        <strain evidence="3">Bchr_013</strain>
    </source>
</reference>
<dbReference type="GO" id="GO:0005737">
    <property type="term" value="C:cytoplasm"/>
    <property type="evidence" value="ECO:0007669"/>
    <property type="project" value="TreeGrafter"/>
</dbReference>
<keyword evidence="4" id="KW-1185">Reference proteome</keyword>
<organism evidence="3 4">
    <name type="scientific">Polypterus senegalus</name>
    <name type="common">Senegal bichir</name>
    <dbReference type="NCBI Taxonomy" id="55291"/>
    <lineage>
        <taxon>Eukaryota</taxon>
        <taxon>Metazoa</taxon>
        <taxon>Chordata</taxon>
        <taxon>Craniata</taxon>
        <taxon>Vertebrata</taxon>
        <taxon>Euteleostomi</taxon>
        <taxon>Actinopterygii</taxon>
        <taxon>Polypteriformes</taxon>
        <taxon>Polypteridae</taxon>
        <taxon>Polypterus</taxon>
    </lineage>
</organism>
<feature type="coiled-coil region" evidence="1">
    <location>
        <begin position="725"/>
        <end position="766"/>
    </location>
</feature>
<feature type="region of interest" description="Disordered" evidence="2">
    <location>
        <begin position="95"/>
        <end position="127"/>
    </location>
</feature>
<feature type="region of interest" description="Disordered" evidence="2">
    <location>
        <begin position="1"/>
        <end position="69"/>
    </location>
</feature>
<feature type="coiled-coil region" evidence="1">
    <location>
        <begin position="637"/>
        <end position="699"/>
    </location>
</feature>
<dbReference type="AlphaFoldDB" id="A0A8X7XHW6"/>